<evidence type="ECO:0000313" key="1">
    <source>
        <dbReference type="EMBL" id="SBT37105.1"/>
    </source>
</evidence>
<sequence length="132" mass="13857">MNDYSLVVGLLDERQSFEQLVDVVAVATGATVTDLPGEKPSVEGALPTGHFWVEFDPADIEPFASNPYVIDVTLTDPSAEPRLAETIFAALVAHGYRVAILENGGVIRASHHVEESVADGAGGNGGQAEPSK</sequence>
<organism evidence="1 2">
    <name type="scientific">Micromonospora narathiwatensis</name>
    <dbReference type="NCBI Taxonomy" id="299146"/>
    <lineage>
        <taxon>Bacteria</taxon>
        <taxon>Bacillati</taxon>
        <taxon>Actinomycetota</taxon>
        <taxon>Actinomycetes</taxon>
        <taxon>Micromonosporales</taxon>
        <taxon>Micromonosporaceae</taxon>
        <taxon>Micromonospora</taxon>
    </lineage>
</organism>
<dbReference type="AlphaFoldDB" id="A0A1A8YZR6"/>
<dbReference type="OrthoDB" id="3391219at2"/>
<keyword evidence="2" id="KW-1185">Reference proteome</keyword>
<reference evidence="1 2" key="1">
    <citation type="submission" date="2016-06" db="EMBL/GenBank/DDBJ databases">
        <authorList>
            <person name="Kjaerup R.B."/>
            <person name="Dalgaard T.S."/>
            <person name="Juul-Madsen H.R."/>
        </authorList>
    </citation>
    <scope>NUCLEOTIDE SEQUENCE [LARGE SCALE GENOMIC DNA]</scope>
    <source>
        <strain evidence="1 2">DSM 45248</strain>
    </source>
</reference>
<protein>
    <submittedName>
        <fullName evidence="1">Uncharacterized protein</fullName>
    </submittedName>
</protein>
<dbReference type="EMBL" id="LT594324">
    <property type="protein sequence ID" value="SBT37105.1"/>
    <property type="molecule type" value="Genomic_DNA"/>
</dbReference>
<accession>A0A1A8YZR6</accession>
<dbReference type="Proteomes" id="UP000198765">
    <property type="component" value="Chromosome I"/>
</dbReference>
<proteinExistence type="predicted"/>
<evidence type="ECO:0000313" key="2">
    <source>
        <dbReference type="Proteomes" id="UP000198765"/>
    </source>
</evidence>
<dbReference type="RefSeq" id="WP_091190119.1">
    <property type="nucleotide sequence ID" value="NZ_LT594324.1"/>
</dbReference>
<name>A0A1A8YZR6_9ACTN</name>
<dbReference type="PATRIC" id="fig|299146.4.peg.32"/>
<gene>
    <name evidence="1" type="ORF">GA0070621_0032</name>
</gene>